<feature type="domain" description="ABC transporter" evidence="3">
    <location>
        <begin position="17"/>
        <end position="289"/>
    </location>
</feature>
<comment type="caution">
    <text evidence="4">The sequence shown here is derived from an EMBL/GenBank/DDBJ whole genome shotgun (WGS) entry which is preliminary data.</text>
</comment>
<keyword evidence="2" id="KW-0067">ATP-binding</keyword>
<protein>
    <recommendedName>
        <fullName evidence="3">ABC transporter domain-containing protein</fullName>
    </recommendedName>
</protein>
<evidence type="ECO:0000256" key="2">
    <source>
        <dbReference type="ARBA" id="ARBA00022840"/>
    </source>
</evidence>
<dbReference type="Gene3D" id="3.40.50.300">
    <property type="entry name" value="P-loop containing nucleotide triphosphate hydrolases"/>
    <property type="match status" value="2"/>
</dbReference>
<dbReference type="EMBL" id="JAQGDS010000008">
    <property type="protein sequence ID" value="KAJ6258622.1"/>
    <property type="molecule type" value="Genomic_DNA"/>
</dbReference>
<dbReference type="Pfam" id="PF00005">
    <property type="entry name" value="ABC_tran"/>
    <property type="match status" value="2"/>
</dbReference>
<reference evidence="4" key="1">
    <citation type="submission" date="2023-01" db="EMBL/GenBank/DDBJ databases">
        <title>The chitinases involved in constricting ring structure development in the nematode-trapping fungus Drechslerella dactyloides.</title>
        <authorList>
            <person name="Wang R."/>
            <person name="Zhang L."/>
            <person name="Tang P."/>
            <person name="Li S."/>
            <person name="Liang L."/>
        </authorList>
    </citation>
    <scope>NUCLEOTIDE SEQUENCE</scope>
    <source>
        <strain evidence="4">YMF1.00031</strain>
    </source>
</reference>
<dbReference type="SUPFAM" id="SSF52540">
    <property type="entry name" value="P-loop containing nucleoside triphosphate hydrolases"/>
    <property type="match status" value="2"/>
</dbReference>
<proteinExistence type="predicted"/>
<gene>
    <name evidence="4" type="ORF">Dda_6669</name>
</gene>
<dbReference type="InterPro" id="IPR027417">
    <property type="entry name" value="P-loop_NTPase"/>
</dbReference>
<feature type="domain" description="ABC transporter" evidence="3">
    <location>
        <begin position="325"/>
        <end position="570"/>
    </location>
</feature>
<dbReference type="PANTHER" id="PTHR43514">
    <property type="entry name" value="ABC TRANSPORTER I FAMILY MEMBER 10"/>
    <property type="match status" value="1"/>
</dbReference>
<organism evidence="4 5">
    <name type="scientific">Drechslerella dactyloides</name>
    <name type="common">Nematode-trapping fungus</name>
    <name type="synonym">Arthrobotrys dactyloides</name>
    <dbReference type="NCBI Taxonomy" id="74499"/>
    <lineage>
        <taxon>Eukaryota</taxon>
        <taxon>Fungi</taxon>
        <taxon>Dikarya</taxon>
        <taxon>Ascomycota</taxon>
        <taxon>Pezizomycotina</taxon>
        <taxon>Orbiliomycetes</taxon>
        <taxon>Orbiliales</taxon>
        <taxon>Orbiliaceae</taxon>
        <taxon>Drechslerella</taxon>
    </lineage>
</organism>
<evidence type="ECO:0000259" key="3">
    <source>
        <dbReference type="PROSITE" id="PS50893"/>
    </source>
</evidence>
<dbReference type="GO" id="GO:0016887">
    <property type="term" value="F:ATP hydrolysis activity"/>
    <property type="evidence" value="ECO:0007669"/>
    <property type="project" value="InterPro"/>
</dbReference>
<dbReference type="AlphaFoldDB" id="A0AAD6NHR7"/>
<dbReference type="PROSITE" id="PS50893">
    <property type="entry name" value="ABC_TRANSPORTER_2"/>
    <property type="match status" value="2"/>
</dbReference>
<dbReference type="Proteomes" id="UP001221413">
    <property type="component" value="Unassembled WGS sequence"/>
</dbReference>
<name>A0AAD6NHR7_DREDA</name>
<dbReference type="InterPro" id="IPR003439">
    <property type="entry name" value="ABC_transporter-like_ATP-bd"/>
</dbReference>
<sequence length="910" mass="99589">MSTALDPEIHDMTSPIVRIVNSTFHRTPAGPAFFPSLSFSIPSLASARPQRWSIIGPSDAGKSTFLQVLQGSHLCVPPTGRAFPALTIQRKYPVSSIGLVDFGARGTFGEPVVGEYMSSRYESRRGATDLTLRQWLERTALDLPLYTDNFDFAAHDASRAAEVPLTAVTTGLRLEKLLEQPVSTLSNGQGRRARIAQALLKGVDLLLLDEPFMGLDPWSVEQLSDLLEKISSPEATSITSQVVLAQRPQDHLPDWVTHIVYLQGGKVAAMGSRDDVIAEVARRGVVIGDSSRDHGILERVYQSTNIDSPKEKEDPDAKARDDALVEMDGIRIFYRDREILKDFSWTVKRGERWGLFGPNGSGKTTLLSIITSDHPLSYSQPVKLFGRSRLPTRGTPGISIFELQSLIGHSSPEIHQFFPRNLALRRAVESAHADTFLSPPRLPRGAREAIDSIFKSFDISETAQQRPFGECSVSMQRLALFMRAVVKRPDIVILDEAFSGMDEGLRDKCMRYLQEALEDRQALIVVSHLDGEIPAVVDRWVRLREAGDTESAIFGRNCGLFHGRDAILSNLARFSCDGRNGLLPPHDVRKGVTENFKVAPSPILTVYRKRNLPHATPHLPLLAPPRLRHTAVFTYRKPSPTNHPPENLSDNSIRIPVRAAPKRTEYEMRHTLHLRHAHDATNRGHDTLIVALTRVRQLDLPLSRLRVPLSIPSQLRPSRRGSGDDVDVIPVRRRQHVVLAVHEDQHVGSVYHLGWKWSVRSAGYSVERRHSVSSCAWEPLSTPPPGVVVDAMFSTAIRDVARSAGDNRCMIEAAASKVSLCMIDMAGILVQDGEVRGYVFPGGGDAGLRARGVREDVGDGGVYRLFGQAGALGFGGGHAVAAAAASSASSASTSSAPSAGLVLTAVVAAG</sequence>
<dbReference type="SMART" id="SM00382">
    <property type="entry name" value="AAA"/>
    <property type="match status" value="2"/>
</dbReference>
<evidence type="ECO:0000256" key="1">
    <source>
        <dbReference type="ARBA" id="ARBA00022741"/>
    </source>
</evidence>
<accession>A0AAD6NHR7</accession>
<dbReference type="InterPro" id="IPR003593">
    <property type="entry name" value="AAA+_ATPase"/>
</dbReference>
<dbReference type="InterPro" id="IPR050334">
    <property type="entry name" value="Molybdenum_import_ModC"/>
</dbReference>
<keyword evidence="5" id="KW-1185">Reference proteome</keyword>
<dbReference type="PANTHER" id="PTHR43514:SF4">
    <property type="entry name" value="ABC TRANSPORTER I FAMILY MEMBER 10"/>
    <property type="match status" value="1"/>
</dbReference>
<dbReference type="GO" id="GO:0005524">
    <property type="term" value="F:ATP binding"/>
    <property type="evidence" value="ECO:0007669"/>
    <property type="project" value="UniProtKB-KW"/>
</dbReference>
<keyword evidence="1" id="KW-0547">Nucleotide-binding</keyword>
<evidence type="ECO:0000313" key="4">
    <source>
        <dbReference type="EMBL" id="KAJ6258622.1"/>
    </source>
</evidence>
<evidence type="ECO:0000313" key="5">
    <source>
        <dbReference type="Proteomes" id="UP001221413"/>
    </source>
</evidence>